<keyword evidence="1" id="KW-0862">Zinc</keyword>
<evidence type="ECO:0000259" key="2">
    <source>
        <dbReference type="PROSITE" id="PS50103"/>
    </source>
</evidence>
<protein>
    <submittedName>
        <fullName evidence="4">C3H1-type domain-containing protein</fullName>
    </submittedName>
</protein>
<feature type="zinc finger region" description="C3H1-type" evidence="1">
    <location>
        <begin position="96"/>
        <end position="124"/>
    </location>
</feature>
<dbReference type="AlphaFoldDB" id="A0A915JXC6"/>
<feature type="domain" description="C3H1-type" evidence="2">
    <location>
        <begin position="465"/>
        <end position="493"/>
    </location>
</feature>
<dbReference type="SMART" id="SM00356">
    <property type="entry name" value="ZnF_C3H1"/>
    <property type="match status" value="4"/>
</dbReference>
<feature type="domain" description="C3H1-type" evidence="2">
    <location>
        <begin position="96"/>
        <end position="124"/>
    </location>
</feature>
<evidence type="ECO:0000313" key="4">
    <source>
        <dbReference type="WBParaSite" id="nRc.2.0.1.t31091-RA"/>
    </source>
</evidence>
<proteinExistence type="predicted"/>
<keyword evidence="3" id="KW-1185">Reference proteome</keyword>
<evidence type="ECO:0000256" key="1">
    <source>
        <dbReference type="PROSITE-ProRule" id="PRU00723"/>
    </source>
</evidence>
<sequence>MGGLQNQLLDGDSYKTDTQIKANFDVKVACDDCIVTIRLKDRQVTSARDHRLIASVCNEDVLLLKKISCTTRKSSNWYSKIRNLLHIFENGESYDEKSVEICNNLLKSKACDNGDDCPSPHNLEEQQIWNLLMPLINNGLEFRNFVDYLNEVDGSTTDSYPEEIEDKLYVPDCKKLDNHRNLSDHLTALSINDFNTYNKVSDNDDNKSEAMNDIATPKPNTEEMENFNLSNVREEVLSDEYDFLMNGLQCVVSKKPKNKILDLNRLIPLTSTHDFYPACQRCFDSAHGRLTIFDNHDCPHDLILSRNNCEWSRGGWQIVRSRTALSSSRRSAQPAVAVRPQVCRSKTRCSSGTFCNFAHSDLEMEIWSREVQTNRTLLPENLAATLRRCCLPRDQAVLRDSFKKIGRFGLWFGCVKCILTVDSGYCSILTFLHDCDQNLAAIRCPLNAKNSFWRVIRPRKMQSGSENIQICQWINRSGGCWFGKYCNYCHSELEIQFWSSDSRNELDIEQFFISERKIWRQEVCKTFYQQPTNLDAPFSIESPPPSLNAQPATLMPNPAHSIKISDSSNLIIGRNATDQIKSCPYPVRYICRACYADKKIVSYRLDNIENLCDKGVHDWRRSRFIAAIRSLADGREEGFPLRNLPYTLINKQRPVHICNNVKVGGSCLRQDCFFAHFKIEQEIWAYLLYKKPGKDIDSLAIEFRNPRPPIRSVNNDNPSPLKPLAWLPSSVYRESERPLTLYCFLCDLMFENELVFNSHRCHLIHEILTKSDAKNKWLHRAPLTSRPFSYCERLLTKKLIQIVYIAAKESMLHIWIFCLATLSCCIKCSIITKEVNTEISGRMLENLLTSSTSDLTTSIKMVMGHC</sequence>
<dbReference type="PROSITE" id="PS50103">
    <property type="entry name" value="ZF_C3H1"/>
    <property type="match status" value="2"/>
</dbReference>
<keyword evidence="1" id="KW-0479">Metal-binding</keyword>
<keyword evidence="1" id="KW-0863">Zinc-finger</keyword>
<dbReference type="WBParaSite" id="nRc.2.0.1.t31091-RA">
    <property type="protein sequence ID" value="nRc.2.0.1.t31091-RA"/>
    <property type="gene ID" value="nRc.2.0.1.g31091"/>
</dbReference>
<reference evidence="4" key="1">
    <citation type="submission" date="2022-11" db="UniProtKB">
        <authorList>
            <consortium name="WormBaseParasite"/>
        </authorList>
    </citation>
    <scope>IDENTIFICATION</scope>
</reference>
<name>A0A915JXC6_ROMCU</name>
<accession>A0A915JXC6</accession>
<feature type="zinc finger region" description="C3H1-type" evidence="1">
    <location>
        <begin position="465"/>
        <end position="493"/>
    </location>
</feature>
<dbReference type="InterPro" id="IPR000571">
    <property type="entry name" value="Znf_CCCH"/>
</dbReference>
<organism evidence="3 4">
    <name type="scientific">Romanomermis culicivorax</name>
    <name type="common">Nematode worm</name>
    <dbReference type="NCBI Taxonomy" id="13658"/>
    <lineage>
        <taxon>Eukaryota</taxon>
        <taxon>Metazoa</taxon>
        <taxon>Ecdysozoa</taxon>
        <taxon>Nematoda</taxon>
        <taxon>Enoplea</taxon>
        <taxon>Dorylaimia</taxon>
        <taxon>Mermithida</taxon>
        <taxon>Mermithoidea</taxon>
        <taxon>Mermithidae</taxon>
        <taxon>Romanomermis</taxon>
    </lineage>
</organism>
<evidence type="ECO:0000313" key="3">
    <source>
        <dbReference type="Proteomes" id="UP000887565"/>
    </source>
</evidence>
<dbReference type="Proteomes" id="UP000887565">
    <property type="component" value="Unplaced"/>
</dbReference>
<dbReference type="GO" id="GO:0008270">
    <property type="term" value="F:zinc ion binding"/>
    <property type="evidence" value="ECO:0007669"/>
    <property type="project" value="UniProtKB-KW"/>
</dbReference>